<gene>
    <name evidence="2" type="ORF">AVEN_46856_1</name>
</gene>
<dbReference type="OrthoDB" id="8195936at2759"/>
<organism evidence="2 3">
    <name type="scientific">Araneus ventricosus</name>
    <name type="common">Orbweaver spider</name>
    <name type="synonym">Epeira ventricosa</name>
    <dbReference type="NCBI Taxonomy" id="182803"/>
    <lineage>
        <taxon>Eukaryota</taxon>
        <taxon>Metazoa</taxon>
        <taxon>Ecdysozoa</taxon>
        <taxon>Arthropoda</taxon>
        <taxon>Chelicerata</taxon>
        <taxon>Arachnida</taxon>
        <taxon>Araneae</taxon>
        <taxon>Araneomorphae</taxon>
        <taxon>Entelegynae</taxon>
        <taxon>Araneoidea</taxon>
        <taxon>Araneidae</taxon>
        <taxon>Araneus</taxon>
    </lineage>
</organism>
<protein>
    <submittedName>
        <fullName evidence="2">Uncharacterized protein</fullName>
    </submittedName>
</protein>
<evidence type="ECO:0000256" key="1">
    <source>
        <dbReference type="SAM" id="MobiDB-lite"/>
    </source>
</evidence>
<dbReference type="AlphaFoldDB" id="A0A4Y2CLM5"/>
<dbReference type="EMBL" id="BGPR01000214">
    <property type="protein sequence ID" value="GBM05312.1"/>
    <property type="molecule type" value="Genomic_DNA"/>
</dbReference>
<feature type="compositionally biased region" description="Basic and acidic residues" evidence="1">
    <location>
        <begin position="1"/>
        <end position="10"/>
    </location>
</feature>
<name>A0A4Y2CLM5_ARAVE</name>
<keyword evidence="3" id="KW-1185">Reference proteome</keyword>
<dbReference type="Proteomes" id="UP000499080">
    <property type="component" value="Unassembled WGS sequence"/>
</dbReference>
<feature type="region of interest" description="Disordered" evidence="1">
    <location>
        <begin position="1"/>
        <end position="26"/>
    </location>
</feature>
<evidence type="ECO:0000313" key="2">
    <source>
        <dbReference type="EMBL" id="GBM05312.1"/>
    </source>
</evidence>
<proteinExistence type="predicted"/>
<evidence type="ECO:0000313" key="3">
    <source>
        <dbReference type="Proteomes" id="UP000499080"/>
    </source>
</evidence>
<sequence length="144" mass="16765">METDLPSHSDDESEIQIPITPASKVDETDYNNSKSKWPCIWIREMCDRKKDAFPWLDCQNGKLGCTICKKISHLGAFTKERIGSTSKEWFSFTVSFHGSTKSSQLAHFFKKKKFLSTNSQEVTRQQKPYQQRQKLKQLKKCVIR</sequence>
<reference evidence="2 3" key="1">
    <citation type="journal article" date="2019" name="Sci. Rep.">
        <title>Orb-weaving spider Araneus ventricosus genome elucidates the spidroin gene catalogue.</title>
        <authorList>
            <person name="Kono N."/>
            <person name="Nakamura H."/>
            <person name="Ohtoshi R."/>
            <person name="Moran D.A.P."/>
            <person name="Shinohara A."/>
            <person name="Yoshida Y."/>
            <person name="Fujiwara M."/>
            <person name="Mori M."/>
            <person name="Tomita M."/>
            <person name="Arakawa K."/>
        </authorList>
    </citation>
    <scope>NUCLEOTIDE SEQUENCE [LARGE SCALE GENOMIC DNA]</scope>
</reference>
<comment type="caution">
    <text evidence="2">The sequence shown here is derived from an EMBL/GenBank/DDBJ whole genome shotgun (WGS) entry which is preliminary data.</text>
</comment>
<accession>A0A4Y2CLM5</accession>